<name>A0A8J3R2C1_9ACTN</name>
<keyword evidence="3" id="KW-1185">Reference proteome</keyword>
<gene>
    <name evidence="2" type="ORF">Raf01_98620</name>
</gene>
<feature type="region of interest" description="Disordered" evidence="1">
    <location>
        <begin position="1"/>
        <end position="24"/>
    </location>
</feature>
<proteinExistence type="predicted"/>
<reference evidence="2" key="1">
    <citation type="submission" date="2021-01" db="EMBL/GenBank/DDBJ databases">
        <title>Whole genome shotgun sequence of Rugosimonospora africana NBRC 104875.</title>
        <authorList>
            <person name="Komaki H."/>
            <person name="Tamura T."/>
        </authorList>
    </citation>
    <scope>NUCLEOTIDE SEQUENCE</scope>
    <source>
        <strain evidence="2">NBRC 104875</strain>
    </source>
</reference>
<accession>A0A8J3R2C1</accession>
<protein>
    <submittedName>
        <fullName evidence="2">Uncharacterized protein</fullName>
    </submittedName>
</protein>
<evidence type="ECO:0000313" key="2">
    <source>
        <dbReference type="EMBL" id="GIH21690.1"/>
    </source>
</evidence>
<dbReference type="EMBL" id="BONZ01000211">
    <property type="protein sequence ID" value="GIH21690.1"/>
    <property type="molecule type" value="Genomic_DNA"/>
</dbReference>
<evidence type="ECO:0000313" key="3">
    <source>
        <dbReference type="Proteomes" id="UP000642748"/>
    </source>
</evidence>
<evidence type="ECO:0000256" key="1">
    <source>
        <dbReference type="SAM" id="MobiDB-lite"/>
    </source>
</evidence>
<sequence length="55" mass="5934">MRGITAHAATPGAGGLTPSDLPLVDFSQDEIDEIEDEEDELATDLQRTASSFDRE</sequence>
<comment type="caution">
    <text evidence="2">The sequence shown here is derived from an EMBL/GenBank/DDBJ whole genome shotgun (WGS) entry which is preliminary data.</text>
</comment>
<organism evidence="2 3">
    <name type="scientific">Rugosimonospora africana</name>
    <dbReference type="NCBI Taxonomy" id="556532"/>
    <lineage>
        <taxon>Bacteria</taxon>
        <taxon>Bacillati</taxon>
        <taxon>Actinomycetota</taxon>
        <taxon>Actinomycetes</taxon>
        <taxon>Micromonosporales</taxon>
        <taxon>Micromonosporaceae</taxon>
        <taxon>Rugosimonospora</taxon>
    </lineage>
</organism>
<dbReference type="AlphaFoldDB" id="A0A8J3R2C1"/>
<dbReference type="Proteomes" id="UP000642748">
    <property type="component" value="Unassembled WGS sequence"/>
</dbReference>